<name>A0ABQ9VQ85_SAGOE</name>
<dbReference type="Gene3D" id="1.10.150.50">
    <property type="entry name" value="Transcription Factor, Ets-1"/>
    <property type="match status" value="1"/>
</dbReference>
<dbReference type="Proteomes" id="UP001266305">
    <property type="component" value="Unassembled WGS sequence"/>
</dbReference>
<dbReference type="EMBL" id="JASSZA010000005">
    <property type="protein sequence ID" value="KAK2111539.1"/>
    <property type="molecule type" value="Genomic_DNA"/>
</dbReference>
<accession>A0ABQ9VQ85</accession>
<protein>
    <submittedName>
        <fullName evidence="1">Uncharacterized protein</fullName>
    </submittedName>
</protein>
<sequence>MNTGFSFLHFSQAKLVRYICKQRQCKLSVASGERTPELNSYPRFSDWLYTFNVRPEVVQMEVMPTSKVPSWGAGDWGDLSGELSAKSSLHLRWSRNCPRPPLAPTFALLVPSLECSAHESSCEYPSGVESAVTASRQSSLVV</sequence>
<organism evidence="1 2">
    <name type="scientific">Saguinus oedipus</name>
    <name type="common">Cotton-top tamarin</name>
    <name type="synonym">Oedipomidas oedipus</name>
    <dbReference type="NCBI Taxonomy" id="9490"/>
    <lineage>
        <taxon>Eukaryota</taxon>
        <taxon>Metazoa</taxon>
        <taxon>Chordata</taxon>
        <taxon>Craniata</taxon>
        <taxon>Vertebrata</taxon>
        <taxon>Euteleostomi</taxon>
        <taxon>Mammalia</taxon>
        <taxon>Eutheria</taxon>
        <taxon>Euarchontoglires</taxon>
        <taxon>Primates</taxon>
        <taxon>Haplorrhini</taxon>
        <taxon>Platyrrhini</taxon>
        <taxon>Cebidae</taxon>
        <taxon>Callitrichinae</taxon>
        <taxon>Saguinus</taxon>
    </lineage>
</organism>
<reference evidence="1 2" key="1">
    <citation type="submission" date="2023-05" db="EMBL/GenBank/DDBJ databases">
        <title>B98-5 Cell Line De Novo Hybrid Assembly: An Optical Mapping Approach.</title>
        <authorList>
            <person name="Kananen K."/>
            <person name="Auerbach J.A."/>
            <person name="Kautto E."/>
            <person name="Blachly J.S."/>
        </authorList>
    </citation>
    <scope>NUCLEOTIDE SEQUENCE [LARGE SCALE GENOMIC DNA]</scope>
    <source>
        <strain evidence="1">B95-8</strain>
        <tissue evidence="1">Cell line</tissue>
    </source>
</reference>
<gene>
    <name evidence="1" type="ORF">P7K49_011285</name>
</gene>
<proteinExistence type="predicted"/>
<evidence type="ECO:0000313" key="2">
    <source>
        <dbReference type="Proteomes" id="UP001266305"/>
    </source>
</evidence>
<comment type="caution">
    <text evidence="1">The sequence shown here is derived from an EMBL/GenBank/DDBJ whole genome shotgun (WGS) entry which is preliminary data.</text>
</comment>
<dbReference type="InterPro" id="IPR013761">
    <property type="entry name" value="SAM/pointed_sf"/>
</dbReference>
<keyword evidence="2" id="KW-1185">Reference proteome</keyword>
<evidence type="ECO:0000313" key="1">
    <source>
        <dbReference type="EMBL" id="KAK2111539.1"/>
    </source>
</evidence>